<evidence type="ECO:0000313" key="2">
    <source>
        <dbReference type="EMBL" id="KFI90265.1"/>
    </source>
</evidence>
<dbReference type="AlphaFoldDB" id="A0A087D415"/>
<keyword evidence="3" id="KW-1185">Reference proteome</keyword>
<dbReference type="EMBL" id="JGZO01000031">
    <property type="protein sequence ID" value="KFI90265.1"/>
    <property type="molecule type" value="Genomic_DNA"/>
</dbReference>
<feature type="region of interest" description="Disordered" evidence="1">
    <location>
        <begin position="142"/>
        <end position="169"/>
    </location>
</feature>
<accession>A0A087D415</accession>
<feature type="region of interest" description="Disordered" evidence="1">
    <location>
        <begin position="1"/>
        <end position="88"/>
    </location>
</feature>
<dbReference type="STRING" id="158787.BSCA_1876"/>
<proteinExistence type="predicted"/>
<feature type="compositionally biased region" description="Basic and acidic residues" evidence="1">
    <location>
        <begin position="32"/>
        <end position="64"/>
    </location>
</feature>
<dbReference type="Proteomes" id="UP000029033">
    <property type="component" value="Unassembled WGS sequence"/>
</dbReference>
<dbReference type="eggNOG" id="ENOG5030W77">
    <property type="taxonomic scope" value="Bacteria"/>
</dbReference>
<organism evidence="2 3">
    <name type="scientific">Bifidobacterium scardovii</name>
    <dbReference type="NCBI Taxonomy" id="158787"/>
    <lineage>
        <taxon>Bacteria</taxon>
        <taxon>Bacillati</taxon>
        <taxon>Actinomycetota</taxon>
        <taxon>Actinomycetes</taxon>
        <taxon>Bifidobacteriales</taxon>
        <taxon>Bifidobacteriaceae</taxon>
        <taxon>Bifidobacterium</taxon>
    </lineage>
</organism>
<dbReference type="OrthoDB" id="3232265at2"/>
<evidence type="ECO:0000313" key="3">
    <source>
        <dbReference type="Proteomes" id="UP000029033"/>
    </source>
</evidence>
<reference evidence="2 3" key="1">
    <citation type="submission" date="2014-03" db="EMBL/GenBank/DDBJ databases">
        <title>Genomics of Bifidobacteria.</title>
        <authorList>
            <person name="Ventura M."/>
            <person name="Milani C."/>
            <person name="Lugli G.A."/>
        </authorList>
    </citation>
    <scope>NUCLEOTIDE SEQUENCE [LARGE SCALE GENOMIC DNA]</scope>
    <source>
        <strain evidence="2 3">LMG 21589</strain>
    </source>
</reference>
<evidence type="ECO:0000256" key="1">
    <source>
        <dbReference type="SAM" id="MobiDB-lite"/>
    </source>
</evidence>
<gene>
    <name evidence="2" type="ORF">BSCA_1876</name>
</gene>
<feature type="compositionally biased region" description="Basic and acidic residues" evidence="1">
    <location>
        <begin position="156"/>
        <end position="169"/>
    </location>
</feature>
<sequence length="169" mass="18888">MADEQPTATPETQQAAAQQPEQAKPQETARSYSEEDVNRIVKERLARERAKHSDYDDMKRKAGEADTLQSELEKSRAETEDLRTKVAQAEHEKQLAGIRSTIASKYGIGDPTVLAVGDDEEQIDAYAQKLMKTFRPYDRLDQARSKEASGKAPVDPAKDFKRAMAEAGY</sequence>
<feature type="compositionally biased region" description="Basic and acidic residues" evidence="1">
    <location>
        <begin position="71"/>
        <end position="88"/>
    </location>
</feature>
<comment type="caution">
    <text evidence="2">The sequence shown here is derived from an EMBL/GenBank/DDBJ whole genome shotgun (WGS) entry which is preliminary data.</text>
</comment>
<protein>
    <submittedName>
        <fullName evidence="2">Scaffold protein</fullName>
    </submittedName>
</protein>
<name>A0A087D415_9BIFI</name>
<feature type="compositionally biased region" description="Low complexity" evidence="1">
    <location>
        <begin position="1"/>
        <end position="29"/>
    </location>
</feature>
<dbReference type="GeneID" id="85166973"/>
<dbReference type="RefSeq" id="WP_051923282.1">
    <property type="nucleotide sequence ID" value="NZ_CAUPKV010000018.1"/>
</dbReference>